<dbReference type="Gene3D" id="2.60.40.10">
    <property type="entry name" value="Immunoglobulins"/>
    <property type="match status" value="16"/>
</dbReference>
<dbReference type="CDD" id="cd00096">
    <property type="entry name" value="Ig"/>
    <property type="match status" value="2"/>
</dbReference>
<feature type="domain" description="Ig-like" evidence="10">
    <location>
        <begin position="224"/>
        <end position="311"/>
    </location>
</feature>
<evidence type="ECO:0000256" key="5">
    <source>
        <dbReference type="ARBA" id="ARBA00022553"/>
    </source>
</evidence>
<comment type="subcellular location">
    <subcellularLocation>
        <location evidence="2">Cytoplasm</location>
    </subcellularLocation>
    <subcellularLocation>
        <location evidence="1">Nucleus</location>
    </subcellularLocation>
</comment>
<dbReference type="FunFam" id="2.60.40.10:FF:000050">
    <property type="entry name" value="Titin isoform B"/>
    <property type="match status" value="1"/>
</dbReference>
<dbReference type="GeneTree" id="ENSGT00940000154756"/>
<feature type="domain" description="Ig-like" evidence="10">
    <location>
        <begin position="316"/>
        <end position="399"/>
    </location>
</feature>
<evidence type="ECO:0000313" key="13">
    <source>
        <dbReference type="Proteomes" id="UP000694557"/>
    </source>
</evidence>
<proteinExistence type="inferred from homology"/>
<feature type="domain" description="Ig-like" evidence="10">
    <location>
        <begin position="1098"/>
        <end position="1170"/>
    </location>
</feature>
<dbReference type="SUPFAM" id="SSF48726">
    <property type="entry name" value="Immunoglobulin"/>
    <property type="match status" value="15"/>
</dbReference>
<keyword evidence="9" id="KW-0393">Immunoglobulin domain</keyword>
<evidence type="ECO:0000313" key="12">
    <source>
        <dbReference type="Ensembl" id="ENSOKIP00005105601.1"/>
    </source>
</evidence>
<evidence type="ECO:0000256" key="7">
    <source>
        <dbReference type="ARBA" id="ARBA00023157"/>
    </source>
</evidence>
<name>A0A8C7KQM1_ONCKI</name>
<evidence type="ECO:0000256" key="3">
    <source>
        <dbReference type="ARBA" id="ARBA00006692"/>
    </source>
</evidence>
<dbReference type="InterPro" id="IPR013783">
    <property type="entry name" value="Ig-like_fold"/>
</dbReference>
<evidence type="ECO:0000256" key="4">
    <source>
        <dbReference type="ARBA" id="ARBA00022490"/>
    </source>
</evidence>
<dbReference type="InterPro" id="IPR013098">
    <property type="entry name" value="Ig_I-set"/>
</dbReference>
<keyword evidence="6" id="KW-0677">Repeat</keyword>
<keyword evidence="8" id="KW-0539">Nucleus</keyword>
<feature type="domain" description="Ig-like" evidence="10">
    <location>
        <begin position="759"/>
        <end position="830"/>
    </location>
</feature>
<dbReference type="InterPro" id="IPR036179">
    <property type="entry name" value="Ig-like_dom_sf"/>
</dbReference>
<keyword evidence="13" id="KW-1185">Reference proteome</keyword>
<dbReference type="InterPro" id="IPR052385">
    <property type="entry name" value="Obscurin/Obscurin-like_Reg"/>
</dbReference>
<comment type="similarity">
    <text evidence="3">Belongs to the protein kinase superfamily. CAMK Ser/Thr protein kinase family.</text>
</comment>
<protein>
    <recommendedName>
        <fullName evidence="14">Obscurin</fullName>
    </recommendedName>
</protein>
<dbReference type="PROSITE" id="PS50835">
    <property type="entry name" value="IG_LIKE"/>
    <property type="match status" value="13"/>
</dbReference>
<feature type="domain" description="Ig-like" evidence="10">
    <location>
        <begin position="1316"/>
        <end position="1382"/>
    </location>
</feature>
<dbReference type="SMART" id="SM00408">
    <property type="entry name" value="IGc2"/>
    <property type="match status" value="11"/>
</dbReference>
<keyword evidence="7" id="KW-1015">Disulfide bond</keyword>
<dbReference type="Pfam" id="PF00041">
    <property type="entry name" value="fn3"/>
    <property type="match status" value="1"/>
</dbReference>
<dbReference type="FunFam" id="2.60.40.10:FF:000214">
    <property type="entry name" value="titin isoform X1"/>
    <property type="match status" value="3"/>
</dbReference>
<dbReference type="InterPro" id="IPR003599">
    <property type="entry name" value="Ig_sub"/>
</dbReference>
<dbReference type="InterPro" id="IPR003598">
    <property type="entry name" value="Ig_sub2"/>
</dbReference>
<dbReference type="FunFam" id="2.60.40.10:FF:000569">
    <property type="entry name" value="obscurin-like protein 1 isoform X2"/>
    <property type="match status" value="1"/>
</dbReference>
<dbReference type="GO" id="GO:0005634">
    <property type="term" value="C:nucleus"/>
    <property type="evidence" value="ECO:0007669"/>
    <property type="project" value="UniProtKB-SubCell"/>
</dbReference>
<dbReference type="Proteomes" id="UP000694557">
    <property type="component" value="Unassembled WGS sequence"/>
</dbReference>
<evidence type="ECO:0000256" key="1">
    <source>
        <dbReference type="ARBA" id="ARBA00004123"/>
    </source>
</evidence>
<feature type="domain" description="Ig-like" evidence="10">
    <location>
        <begin position="654"/>
        <end position="751"/>
    </location>
</feature>
<feature type="domain" description="Ig-like" evidence="10">
    <location>
        <begin position="938"/>
        <end position="1006"/>
    </location>
</feature>
<accession>A0A8C7KQM1</accession>
<dbReference type="PROSITE" id="PS50853">
    <property type="entry name" value="FN3"/>
    <property type="match status" value="1"/>
</dbReference>
<reference evidence="12" key="2">
    <citation type="submission" date="2025-09" db="UniProtKB">
        <authorList>
            <consortium name="Ensembl"/>
        </authorList>
    </citation>
    <scope>IDENTIFICATION</scope>
</reference>
<dbReference type="CDD" id="cd00063">
    <property type="entry name" value="FN3"/>
    <property type="match status" value="1"/>
</dbReference>
<dbReference type="SMART" id="SM00060">
    <property type="entry name" value="FN3"/>
    <property type="match status" value="1"/>
</dbReference>
<evidence type="ECO:0000259" key="10">
    <source>
        <dbReference type="PROSITE" id="PS50835"/>
    </source>
</evidence>
<feature type="domain" description="Ig-like" evidence="10">
    <location>
        <begin position="15"/>
        <end position="101"/>
    </location>
</feature>
<dbReference type="FunFam" id="2.60.40.10:FF:000032">
    <property type="entry name" value="palladin isoform X1"/>
    <property type="match status" value="1"/>
</dbReference>
<evidence type="ECO:0000256" key="6">
    <source>
        <dbReference type="ARBA" id="ARBA00022737"/>
    </source>
</evidence>
<sequence length="1647" mass="185112">MKELVMDQNLFGGAPRFLTRPKAFAVCVGKDATLSCTIVGNPTPLITWEKEKLRLTSGGRFKMVDDGDVYRLTIYDLTLEDSGQYMCRAKNNVGEAYACVTLHVGLPQEMVERAPVFMVKPTSARVGLGGDVVFHCRVAAYPEPKFDWEKDGRYLAETNRIKVTSDSDSSSLRIQSVRSLDSGTYTCRAQNSVGRSNSAATLLVDTQDSHHLDHSSAALVSHLPKGVFTRTCTVTEGKHAKLSCFVTGHPKPHIIWRKDGGNIGEGRRQIMYEDQAENFILKILYCKQRDNGLYTCNASNMAGHTYSAVLVIVKEPKVPFRRKLQDVEVQEKMTATLLCEVPISTTQASWFMEETRLEDCSKYRMEEEGTMRRLTIHNVTTNDDAVYICEMKEGSRTVAELTVLGTRDIFLYLYKYYATLSTLRLFLHHTLMENISDRSLQLNVVQFHHVIADDSGEVAFMAGDCKTSTRFSVTAARKHPPDPPIDVVVRNKTDSSITLHWSPPDSDRPVPIKGYMVERRKVGAQTWQRCNGMEISPFTEITIQNFTEEASYQFRISAVNNYGQSQYLEVPGTFYLEPSAEVKTGLMNSTAISGEEASLSVDLSAVCSGFWSINGRLLRSGVVIEDQRTTIISKGTQRRLKRFLILLSHSMTVPSEVQQAAFTNKDSVQKEVRATLSQKATLSCEVADTKTEVKWYKDGKQIIASKTVSMETKGKSRLLVVDKMEKKDAGEYTCEARAEKLAAFTNKDSVQKEVKATLSQKATLSCDVSDSKTEVKWYKDGKLLTSCKRVSMETKGKTRQLVIEKVEKKDAGEYTCEVGAEKLVYEIQVTGKEDIDLLSCLLSARLLEWLSVSTLSCEVSDTKTEVKWYKDGKLLTSSKTVSMETKGKTRQLMIEKVEKKDAGEYICEVGAEKLVFKIHVTGMEDILDLLSVYCLLWATLSCEVSDTKTEVKWYKNGKLLTSSKTVSMETKGKTRQLVIEKVEKKDAGEYTCEVGAEKLVYKIQVTGMQEFISRSWSGVATTLSCEVSDTKTEVKWYKDGKLLTSSKTVSMETKGKTRQLVIEKVEKKDAGQYTCEVGAEKLVFKLQAQASTPVRLDVQASEKIVLTTELTSESASVKWFRDGVELKEGTKYEMKREGHSRTLIVKSTEVKDSGTYSCHTDDDKLEFKVQVKHTPLKFVVQLQPVATELGVTLTLTCELNQASGDVLWRHNSREVKPGGRFCVSADSAKRVLTITGMTKADEGEYICECKDDKTSAKLQPVQHSYRHSQHSYRHIQHSYRHIQHSYRHIQHSYRQIQHSYRHIQHSYRHIQHRKDVIFKCSVTPADVKVKWFRNNVPITAGPKYKIEHRATSHSLTITSVSQEDAGEISMAAEGKTCNATLQVQRKNQVVKGLLAEVKANEKETVTLEVELSQADVEGSWTRSGAKLKAGSNCRITALGKKHALTLSQLKMEDAGTIVFQAEGVKSSGKLIVAGRLSQLLSNIKLFIKLSVMEKESASFMCEISHDEVACQWFKGDTKLKVGDNIKMRQEVWLPCIDKVVIVTVELPVQFVKKLRDKLAMHTHRGFLECQMSRASAKVKWYKNKKETKPSKKHEINSKSIYRKLTINDVGSDVEDNYTCNAIVDKTSCKLVVEGNGMKFRTLSIVNF</sequence>
<dbReference type="InterPro" id="IPR007110">
    <property type="entry name" value="Ig-like_dom"/>
</dbReference>
<evidence type="ECO:0000259" key="11">
    <source>
        <dbReference type="PROSITE" id="PS50853"/>
    </source>
</evidence>
<evidence type="ECO:0008006" key="14">
    <source>
        <dbReference type="Google" id="ProtNLM"/>
    </source>
</evidence>
<keyword evidence="5" id="KW-0597">Phosphoprotein</keyword>
<dbReference type="Ensembl" id="ENSOKIT00005113219.1">
    <property type="protein sequence ID" value="ENSOKIP00005105601.1"/>
    <property type="gene ID" value="ENSOKIG00005046427.1"/>
</dbReference>
<evidence type="ECO:0000256" key="2">
    <source>
        <dbReference type="ARBA" id="ARBA00004496"/>
    </source>
</evidence>
<dbReference type="FunFam" id="2.60.40.10:FF:001084">
    <property type="entry name" value="obscurin-like isoform X3"/>
    <property type="match status" value="1"/>
</dbReference>
<feature type="domain" description="Ig-like" evidence="10">
    <location>
        <begin position="1175"/>
        <end position="1259"/>
    </location>
</feature>
<dbReference type="SMART" id="SM00409">
    <property type="entry name" value="IG"/>
    <property type="match status" value="14"/>
</dbReference>
<dbReference type="InterPro" id="IPR036116">
    <property type="entry name" value="FN3_sf"/>
</dbReference>
<dbReference type="Pfam" id="PF07679">
    <property type="entry name" value="I-set"/>
    <property type="match status" value="14"/>
</dbReference>
<feature type="domain" description="Ig-like" evidence="10">
    <location>
        <begin position="1547"/>
        <end position="1621"/>
    </location>
</feature>
<dbReference type="FunFam" id="2.60.40.10:FF:000502">
    <property type="entry name" value="obscurin-like protein 1 isoform X2"/>
    <property type="match status" value="1"/>
</dbReference>
<dbReference type="InterPro" id="IPR013106">
    <property type="entry name" value="Ig_V-set"/>
</dbReference>
<dbReference type="PANTHER" id="PTHR35971">
    <property type="entry name" value="SI:DKEY-31G6.6"/>
    <property type="match status" value="1"/>
</dbReference>
<dbReference type="FunFam" id="2.60.40.10:FF:000211">
    <property type="entry name" value="Obscurin-like protein 1"/>
    <property type="match status" value="1"/>
</dbReference>
<evidence type="ECO:0000256" key="9">
    <source>
        <dbReference type="ARBA" id="ARBA00023319"/>
    </source>
</evidence>
<dbReference type="SUPFAM" id="SSF49265">
    <property type="entry name" value="Fibronectin type III"/>
    <property type="match status" value="1"/>
</dbReference>
<dbReference type="PANTHER" id="PTHR35971:SF4">
    <property type="entry name" value="OBSCURIN"/>
    <property type="match status" value="1"/>
</dbReference>
<feature type="domain" description="Ig-like" evidence="10">
    <location>
        <begin position="115"/>
        <end position="203"/>
    </location>
</feature>
<organism evidence="12 13">
    <name type="scientific">Oncorhynchus kisutch</name>
    <name type="common">Coho salmon</name>
    <name type="synonym">Salmo kisutch</name>
    <dbReference type="NCBI Taxonomy" id="8019"/>
    <lineage>
        <taxon>Eukaryota</taxon>
        <taxon>Metazoa</taxon>
        <taxon>Chordata</taxon>
        <taxon>Craniata</taxon>
        <taxon>Vertebrata</taxon>
        <taxon>Euteleostomi</taxon>
        <taxon>Actinopterygii</taxon>
        <taxon>Neopterygii</taxon>
        <taxon>Teleostei</taxon>
        <taxon>Protacanthopterygii</taxon>
        <taxon>Salmoniformes</taxon>
        <taxon>Salmonidae</taxon>
        <taxon>Salmoninae</taxon>
        <taxon>Oncorhynchus</taxon>
    </lineage>
</organism>
<evidence type="ECO:0000256" key="8">
    <source>
        <dbReference type="ARBA" id="ARBA00023242"/>
    </source>
</evidence>
<dbReference type="GO" id="GO:0005737">
    <property type="term" value="C:cytoplasm"/>
    <property type="evidence" value="ECO:0007669"/>
    <property type="project" value="UniProtKB-SubCell"/>
</dbReference>
<dbReference type="InterPro" id="IPR003961">
    <property type="entry name" value="FN3_dom"/>
</dbReference>
<feature type="domain" description="Ig-like" evidence="10">
    <location>
        <begin position="1018"/>
        <end position="1091"/>
    </location>
</feature>
<feature type="domain" description="Ig-like" evidence="10">
    <location>
        <begin position="851"/>
        <end position="909"/>
    </location>
</feature>
<keyword evidence="4" id="KW-0963">Cytoplasm</keyword>
<feature type="domain" description="Fibronectin type-III" evidence="11">
    <location>
        <begin position="483"/>
        <end position="579"/>
    </location>
</feature>
<dbReference type="SMART" id="SM00406">
    <property type="entry name" value="IGv"/>
    <property type="match status" value="7"/>
</dbReference>
<reference evidence="12" key="1">
    <citation type="submission" date="2025-08" db="UniProtKB">
        <authorList>
            <consortium name="Ensembl"/>
        </authorList>
    </citation>
    <scope>IDENTIFICATION</scope>
</reference>